<name>A0ABN3I9V2_9ACTN</name>
<protein>
    <recommendedName>
        <fullName evidence="3">ANTAR domain-containing protein</fullName>
    </recommendedName>
</protein>
<evidence type="ECO:0008006" key="3">
    <source>
        <dbReference type="Google" id="ProtNLM"/>
    </source>
</evidence>
<organism evidence="1 2">
    <name type="scientific">Streptomyces glaucosporus</name>
    <dbReference type="NCBI Taxonomy" id="284044"/>
    <lineage>
        <taxon>Bacteria</taxon>
        <taxon>Bacillati</taxon>
        <taxon>Actinomycetota</taxon>
        <taxon>Actinomycetes</taxon>
        <taxon>Kitasatosporales</taxon>
        <taxon>Streptomycetaceae</taxon>
        <taxon>Streptomyces</taxon>
    </lineage>
</organism>
<dbReference type="EMBL" id="BAAATJ010000009">
    <property type="protein sequence ID" value="GAA2397862.1"/>
    <property type="molecule type" value="Genomic_DNA"/>
</dbReference>
<evidence type="ECO:0000313" key="2">
    <source>
        <dbReference type="Proteomes" id="UP001500058"/>
    </source>
</evidence>
<sequence>MEEGMLTTAEVDMARALSVADEVSSSRAELKMAVRFLAHAVVDAVEVARLRGERLGVAPEAKETAEFLRRCLTR</sequence>
<comment type="caution">
    <text evidence="1">The sequence shown here is derived from an EMBL/GenBank/DDBJ whole genome shotgun (WGS) entry which is preliminary data.</text>
</comment>
<accession>A0ABN3I9V2</accession>
<proteinExistence type="predicted"/>
<evidence type="ECO:0000313" key="1">
    <source>
        <dbReference type="EMBL" id="GAA2397862.1"/>
    </source>
</evidence>
<gene>
    <name evidence="1" type="ORF">GCM10010420_24930</name>
</gene>
<dbReference type="Proteomes" id="UP001500058">
    <property type="component" value="Unassembled WGS sequence"/>
</dbReference>
<reference evidence="1 2" key="1">
    <citation type="journal article" date="2019" name="Int. J. Syst. Evol. Microbiol.">
        <title>The Global Catalogue of Microorganisms (GCM) 10K type strain sequencing project: providing services to taxonomists for standard genome sequencing and annotation.</title>
        <authorList>
            <consortium name="The Broad Institute Genomics Platform"/>
            <consortium name="The Broad Institute Genome Sequencing Center for Infectious Disease"/>
            <person name="Wu L."/>
            <person name="Ma J."/>
        </authorList>
    </citation>
    <scope>NUCLEOTIDE SEQUENCE [LARGE SCALE GENOMIC DNA]</scope>
    <source>
        <strain evidence="1 2">JCM 6921</strain>
    </source>
</reference>
<keyword evidence="2" id="KW-1185">Reference proteome</keyword>